<evidence type="ECO:0000313" key="2">
    <source>
        <dbReference type="EMBL" id="MDQ8934487.1"/>
    </source>
</evidence>
<dbReference type="EMBL" id="JAVIDL010000002">
    <property type="protein sequence ID" value="MDQ8934487.1"/>
    <property type="molecule type" value="Genomic_DNA"/>
</dbReference>
<dbReference type="Pfam" id="PF13023">
    <property type="entry name" value="HD_3"/>
    <property type="match status" value="1"/>
</dbReference>
<dbReference type="Proteomes" id="UP001243844">
    <property type="component" value="Unassembled WGS sequence"/>
</dbReference>
<gene>
    <name evidence="2" type="ORF">RFH47_01835</name>
</gene>
<evidence type="ECO:0000313" key="3">
    <source>
        <dbReference type="Proteomes" id="UP001243844"/>
    </source>
</evidence>
<dbReference type="RefSeq" id="WP_308973961.1">
    <property type="nucleotide sequence ID" value="NZ_JAVIDL010000002.1"/>
</dbReference>
<accession>A0AAW8J5W6</accession>
<organism evidence="2 3">
    <name type="scientific">Acinetobacter rudis</name>
    <dbReference type="NCBI Taxonomy" id="632955"/>
    <lineage>
        <taxon>Bacteria</taxon>
        <taxon>Pseudomonadati</taxon>
        <taxon>Pseudomonadota</taxon>
        <taxon>Gammaproteobacteria</taxon>
        <taxon>Moraxellales</taxon>
        <taxon>Moraxellaceae</taxon>
        <taxon>Acinetobacter</taxon>
    </lineage>
</organism>
<feature type="domain" description="HD" evidence="1">
    <location>
        <begin position="16"/>
        <end position="66"/>
    </location>
</feature>
<sequence length="74" mass="8725">MNIEIIQGHLQFLKQIENLKNIIRTSHTSQGRPESTAEYTWRLALFAMIFADEMADLDLLKVIKMCKNVETFYY</sequence>
<evidence type="ECO:0000259" key="1">
    <source>
        <dbReference type="Pfam" id="PF13023"/>
    </source>
</evidence>
<dbReference type="InterPro" id="IPR006674">
    <property type="entry name" value="HD_domain"/>
</dbReference>
<dbReference type="Gene3D" id="1.10.3210.10">
    <property type="entry name" value="Hypothetical protein af1432"/>
    <property type="match status" value="1"/>
</dbReference>
<name>A0AAW8J5W6_9GAMM</name>
<protein>
    <submittedName>
        <fullName evidence="2">HD domain-containing protein</fullName>
    </submittedName>
</protein>
<proteinExistence type="predicted"/>
<dbReference type="SUPFAM" id="SSF109604">
    <property type="entry name" value="HD-domain/PDEase-like"/>
    <property type="match status" value="1"/>
</dbReference>
<reference evidence="2" key="1">
    <citation type="submission" date="2023-08" db="EMBL/GenBank/DDBJ databases">
        <title>Emergence of clinically-relevant ST2 carbapenem-resistant Acinetobacter baumannii strains in hospital sewages in Zhejiang, East of China.</title>
        <authorList>
            <person name="Kaichao C."/>
            <person name="Zhang R."/>
        </authorList>
    </citation>
    <scope>NUCLEOTIDE SEQUENCE</scope>
    <source>
        <strain evidence="2">M-RB-37</strain>
    </source>
</reference>
<comment type="caution">
    <text evidence="2">The sequence shown here is derived from an EMBL/GenBank/DDBJ whole genome shotgun (WGS) entry which is preliminary data.</text>
</comment>
<dbReference type="AlphaFoldDB" id="A0AAW8J5W6"/>